<keyword evidence="1" id="KW-1133">Transmembrane helix</keyword>
<organism evidence="2 3">
    <name type="scientific">Vibrio phage 2 TSL-2019</name>
    <dbReference type="NCBI Taxonomy" id="2508172"/>
    <lineage>
        <taxon>Viruses</taxon>
        <taxon>Duplodnaviria</taxon>
        <taxon>Heunggongvirae</taxon>
        <taxon>Uroviricota</taxon>
        <taxon>Caudoviricetes</taxon>
        <taxon>Chimalliviridae</taxon>
        <taxon>Gorgonvirinae</taxon>
        <taxon>Aphroditevirus</taxon>
        <taxon>Aphroditevirus av2TSL2019</taxon>
    </lineage>
</organism>
<name>A0A513PWB6_9CAUD</name>
<sequence>MEFTSLHAAVAIIFTLSVIALYTYFNGLRRDPNKAFTFNIRSERGIILVEVTNQVNPKLGFEAHFYPTKREQVEEFVKSIDGEEMEIFGFREGRQRPAYAKPHMQQYFGKRVYTFRGVNTDSHYLDINLLGEQIIDMCLQQQLTMSEDRVKFDMGLLRDLLFGFDYKELQMATQVYSPEMYDSIANATKEFSKINALSYNLRSGEDEPRKVSYKWLQQAA</sequence>
<keyword evidence="1" id="KW-0812">Transmembrane</keyword>
<dbReference type="GeneID" id="55613421"/>
<proteinExistence type="predicted"/>
<reference evidence="2 3" key="1">
    <citation type="submission" date="2019-01" db="EMBL/GenBank/DDBJ databases">
        <authorList>
            <person name="Le T.S."/>
            <person name="Kurtboke I."/>
        </authorList>
    </citation>
    <scope>NUCLEOTIDE SEQUENCE [LARGE SCALE GENOMIC DNA]</scope>
</reference>
<dbReference type="RefSeq" id="YP_009843155.1">
    <property type="nucleotide sequence ID" value="NC_048747.1"/>
</dbReference>
<evidence type="ECO:0000313" key="2">
    <source>
        <dbReference type="EMBL" id="QAU04208.1"/>
    </source>
</evidence>
<dbReference type="KEGG" id="vg:55613421"/>
<feature type="transmembrane region" description="Helical" evidence="1">
    <location>
        <begin position="6"/>
        <end position="25"/>
    </location>
</feature>
<evidence type="ECO:0000313" key="3">
    <source>
        <dbReference type="Proteomes" id="UP000320660"/>
    </source>
</evidence>
<evidence type="ECO:0000256" key="1">
    <source>
        <dbReference type="SAM" id="Phobius"/>
    </source>
</evidence>
<protein>
    <submittedName>
        <fullName evidence="2">Uncharacterized protein</fullName>
    </submittedName>
</protein>
<dbReference type="EMBL" id="MK368614">
    <property type="protein sequence ID" value="QAU04208.1"/>
    <property type="molecule type" value="Genomic_DNA"/>
</dbReference>
<dbReference type="Proteomes" id="UP000320660">
    <property type="component" value="Segment"/>
</dbReference>
<keyword evidence="3" id="KW-1185">Reference proteome</keyword>
<keyword evidence="1" id="KW-0472">Membrane</keyword>
<accession>A0A513PWB6</accession>